<evidence type="ECO:0000256" key="6">
    <source>
        <dbReference type="SAM" id="Phobius"/>
    </source>
</evidence>
<comment type="subcellular location">
    <subcellularLocation>
        <location evidence="1">Membrane</location>
        <topology evidence="1">Multi-pass membrane protein</topology>
    </subcellularLocation>
</comment>
<keyword evidence="4 6" id="KW-0472">Membrane</keyword>
<sequence>MEEPAAERSVGTRAEYIADSVIHVIGISLGLAAAVCLAVLTWPGEDAGRIASVSVYSVCLIMMLVASALYNMIAKDDKTGILRRLDHAAIFLMIAGTYTPFSAMVIGGTAGQILLIVVWSGAVAGALIKLFAISSMERLTVPICLALGWVIVFAYEPLLMNASAVGFWFLVAGGVLYTAGTAFYVWKSLPFQNAIWHGFVLAAAGCHFVAILSDVALPSIG</sequence>
<keyword evidence="3 6" id="KW-1133">Transmembrane helix</keyword>
<name>A0A839AEZ8_9HYPH</name>
<evidence type="ECO:0000256" key="4">
    <source>
        <dbReference type="ARBA" id="ARBA00023136"/>
    </source>
</evidence>
<evidence type="ECO:0000256" key="1">
    <source>
        <dbReference type="ARBA" id="ARBA00004141"/>
    </source>
</evidence>
<keyword evidence="8" id="KW-1185">Reference proteome</keyword>
<evidence type="ECO:0000256" key="2">
    <source>
        <dbReference type="ARBA" id="ARBA00022692"/>
    </source>
</evidence>
<organism evidence="7 8">
    <name type="scientific">Stappia albiluteola</name>
    <dbReference type="NCBI Taxonomy" id="2758565"/>
    <lineage>
        <taxon>Bacteria</taxon>
        <taxon>Pseudomonadati</taxon>
        <taxon>Pseudomonadota</taxon>
        <taxon>Alphaproteobacteria</taxon>
        <taxon>Hyphomicrobiales</taxon>
        <taxon>Stappiaceae</taxon>
        <taxon>Stappia</taxon>
    </lineage>
</organism>
<feature type="transmembrane region" description="Helical" evidence="6">
    <location>
        <begin position="139"/>
        <end position="155"/>
    </location>
</feature>
<feature type="transmembrane region" description="Helical" evidence="6">
    <location>
        <begin position="85"/>
        <end position="107"/>
    </location>
</feature>
<protein>
    <submittedName>
        <fullName evidence="7">Hemolysin III family protein</fullName>
    </submittedName>
</protein>
<feature type="transmembrane region" description="Helical" evidence="6">
    <location>
        <begin position="54"/>
        <end position="73"/>
    </location>
</feature>
<gene>
    <name evidence="7" type="ORF">H2509_13710</name>
</gene>
<dbReference type="PANTHER" id="PTHR20855">
    <property type="entry name" value="ADIPOR/PROGESTIN RECEPTOR-RELATED"/>
    <property type="match status" value="1"/>
</dbReference>
<feature type="transmembrane region" description="Helical" evidence="6">
    <location>
        <begin position="198"/>
        <end position="220"/>
    </location>
</feature>
<keyword evidence="5" id="KW-0862">Zinc</keyword>
<feature type="transmembrane region" description="Helical" evidence="6">
    <location>
        <begin position="167"/>
        <end position="186"/>
    </location>
</feature>
<dbReference type="Pfam" id="PF03006">
    <property type="entry name" value="HlyIII"/>
    <property type="match status" value="1"/>
</dbReference>
<evidence type="ECO:0000313" key="7">
    <source>
        <dbReference type="EMBL" id="MBA5778181.1"/>
    </source>
</evidence>
<dbReference type="GO" id="GO:0046872">
    <property type="term" value="F:metal ion binding"/>
    <property type="evidence" value="ECO:0007669"/>
    <property type="project" value="UniProtKB-KW"/>
</dbReference>
<keyword evidence="2 6" id="KW-0812">Transmembrane</keyword>
<comment type="caution">
    <text evidence="7">The sequence shown here is derived from an EMBL/GenBank/DDBJ whole genome shotgun (WGS) entry which is preliminary data.</text>
</comment>
<feature type="transmembrane region" description="Helical" evidence="6">
    <location>
        <begin position="113"/>
        <end position="132"/>
    </location>
</feature>
<dbReference type="AlphaFoldDB" id="A0A839AEZ8"/>
<reference evidence="7 8" key="1">
    <citation type="submission" date="2020-07" db="EMBL/GenBank/DDBJ databases">
        <title>Stappia sp., F7233, whole genome shotgun sequencing project.</title>
        <authorList>
            <person name="Jiang S."/>
            <person name="Liu Z.W."/>
            <person name="Du Z.J."/>
        </authorList>
    </citation>
    <scope>NUCLEOTIDE SEQUENCE [LARGE SCALE GENOMIC DNA]</scope>
    <source>
        <strain evidence="7 8">F7233</strain>
    </source>
</reference>
<dbReference type="InterPro" id="IPR004254">
    <property type="entry name" value="AdipoR/HlyIII-related"/>
</dbReference>
<feature type="binding site" evidence="5">
    <location>
        <position position="197"/>
    </location>
    <ligand>
        <name>Zn(2+)</name>
        <dbReference type="ChEBI" id="CHEBI:29105"/>
    </ligand>
</feature>
<dbReference type="GO" id="GO:0016020">
    <property type="term" value="C:membrane"/>
    <property type="evidence" value="ECO:0007669"/>
    <property type="project" value="UniProtKB-SubCell"/>
</dbReference>
<dbReference type="EMBL" id="JACFXV010000058">
    <property type="protein sequence ID" value="MBA5778181.1"/>
    <property type="molecule type" value="Genomic_DNA"/>
</dbReference>
<accession>A0A839AEZ8</accession>
<feature type="transmembrane region" description="Helical" evidence="6">
    <location>
        <begin position="21"/>
        <end position="42"/>
    </location>
</feature>
<evidence type="ECO:0000313" key="8">
    <source>
        <dbReference type="Proteomes" id="UP000541109"/>
    </source>
</evidence>
<keyword evidence="5" id="KW-0479">Metal-binding</keyword>
<evidence type="ECO:0000256" key="5">
    <source>
        <dbReference type="PIRSR" id="PIRSR604254-1"/>
    </source>
</evidence>
<evidence type="ECO:0000256" key="3">
    <source>
        <dbReference type="ARBA" id="ARBA00022989"/>
    </source>
</evidence>
<dbReference type="PANTHER" id="PTHR20855:SF3">
    <property type="entry name" value="LD03007P"/>
    <property type="match status" value="1"/>
</dbReference>
<proteinExistence type="predicted"/>
<dbReference type="Proteomes" id="UP000541109">
    <property type="component" value="Unassembled WGS sequence"/>
</dbReference>